<proteinExistence type="predicted"/>
<keyword evidence="1" id="KW-1133">Transmembrane helix</keyword>
<accession>A0A392VFL7</accession>
<reference evidence="2 3" key="1">
    <citation type="journal article" date="2018" name="Front. Plant Sci.">
        <title>Red Clover (Trifolium pratense) and Zigzag Clover (T. medium) - A Picture of Genomic Similarities and Differences.</title>
        <authorList>
            <person name="Dluhosova J."/>
            <person name="Istvanek J."/>
            <person name="Nedelnik J."/>
            <person name="Repkova J."/>
        </authorList>
    </citation>
    <scope>NUCLEOTIDE SEQUENCE [LARGE SCALE GENOMIC DNA]</scope>
    <source>
        <strain evidence="3">cv. 10/8</strain>
        <tissue evidence="2">Leaf</tissue>
    </source>
</reference>
<keyword evidence="1" id="KW-0812">Transmembrane</keyword>
<evidence type="ECO:0000256" key="1">
    <source>
        <dbReference type="SAM" id="Phobius"/>
    </source>
</evidence>
<name>A0A392VFL7_9FABA</name>
<evidence type="ECO:0000313" key="2">
    <source>
        <dbReference type="EMBL" id="MCI86252.1"/>
    </source>
</evidence>
<evidence type="ECO:0000313" key="3">
    <source>
        <dbReference type="Proteomes" id="UP000265520"/>
    </source>
</evidence>
<sequence length="50" mass="5332">MTAKGCWILKPVAGLLNAVGGGRFFSDAVAVVLFVFHLSCCCCTLIWQGQ</sequence>
<comment type="caution">
    <text evidence="2">The sequence shown here is derived from an EMBL/GenBank/DDBJ whole genome shotgun (WGS) entry which is preliminary data.</text>
</comment>
<protein>
    <submittedName>
        <fullName evidence="2">Uncharacterized protein</fullName>
    </submittedName>
</protein>
<dbReference type="Proteomes" id="UP000265520">
    <property type="component" value="Unassembled WGS sequence"/>
</dbReference>
<keyword evidence="3" id="KW-1185">Reference proteome</keyword>
<keyword evidence="1" id="KW-0472">Membrane</keyword>
<dbReference type="AlphaFoldDB" id="A0A392VFL7"/>
<feature type="non-terminal residue" evidence="2">
    <location>
        <position position="50"/>
    </location>
</feature>
<organism evidence="2 3">
    <name type="scientific">Trifolium medium</name>
    <dbReference type="NCBI Taxonomy" id="97028"/>
    <lineage>
        <taxon>Eukaryota</taxon>
        <taxon>Viridiplantae</taxon>
        <taxon>Streptophyta</taxon>
        <taxon>Embryophyta</taxon>
        <taxon>Tracheophyta</taxon>
        <taxon>Spermatophyta</taxon>
        <taxon>Magnoliopsida</taxon>
        <taxon>eudicotyledons</taxon>
        <taxon>Gunneridae</taxon>
        <taxon>Pentapetalae</taxon>
        <taxon>rosids</taxon>
        <taxon>fabids</taxon>
        <taxon>Fabales</taxon>
        <taxon>Fabaceae</taxon>
        <taxon>Papilionoideae</taxon>
        <taxon>50 kb inversion clade</taxon>
        <taxon>NPAAA clade</taxon>
        <taxon>Hologalegina</taxon>
        <taxon>IRL clade</taxon>
        <taxon>Trifolieae</taxon>
        <taxon>Trifolium</taxon>
    </lineage>
</organism>
<feature type="transmembrane region" description="Helical" evidence="1">
    <location>
        <begin position="24"/>
        <end position="47"/>
    </location>
</feature>
<dbReference type="EMBL" id="LXQA011135339">
    <property type="protein sequence ID" value="MCI86252.1"/>
    <property type="molecule type" value="Genomic_DNA"/>
</dbReference>